<sequence>MSLLTQCGSRRCSLEQLLTIPEPEKTDSYTPLNHYDFAVNTRSVTSDLLRDFNFVKDNYALSRDGQKMFGVLPYSERSSFEDRLLNLSNGLSNSGEKCILPNIPKAISLNLR</sequence>
<dbReference type="OrthoDB" id="185335at2"/>
<name>A0A316TR65_9BACT</name>
<comment type="caution">
    <text evidence="1">The sequence shown here is derived from an EMBL/GenBank/DDBJ whole genome shotgun (WGS) entry which is preliminary data.</text>
</comment>
<gene>
    <name evidence="1" type="ORF">DDZ15_06450</name>
</gene>
<dbReference type="EMBL" id="QGGB01000005">
    <property type="protein sequence ID" value="PWN06910.1"/>
    <property type="molecule type" value="Genomic_DNA"/>
</dbReference>
<accession>A0A316TR65</accession>
<evidence type="ECO:0000313" key="1">
    <source>
        <dbReference type="EMBL" id="PWN06910.1"/>
    </source>
</evidence>
<proteinExistence type="predicted"/>
<dbReference type="Proteomes" id="UP000245533">
    <property type="component" value="Unassembled WGS sequence"/>
</dbReference>
<dbReference type="AlphaFoldDB" id="A0A316TR65"/>
<protein>
    <submittedName>
        <fullName evidence="1">Uncharacterized protein</fullName>
    </submittedName>
</protein>
<keyword evidence="2" id="KW-1185">Reference proteome</keyword>
<reference evidence="1 2" key="1">
    <citation type="submission" date="2018-05" db="EMBL/GenBank/DDBJ databases">
        <title>Rhodohalobacter halophilus gen. nov., sp. nov., a moderately halophilic member of the family Balneolaceae.</title>
        <authorList>
            <person name="Liu Z.-W."/>
        </authorList>
    </citation>
    <scope>NUCLEOTIDE SEQUENCE [LARGE SCALE GENOMIC DNA]</scope>
    <source>
        <strain evidence="1 2">8A47</strain>
    </source>
</reference>
<organism evidence="1 2">
    <name type="scientific">Rhodohalobacter mucosus</name>
    <dbReference type="NCBI Taxonomy" id="2079485"/>
    <lineage>
        <taxon>Bacteria</taxon>
        <taxon>Pseudomonadati</taxon>
        <taxon>Balneolota</taxon>
        <taxon>Balneolia</taxon>
        <taxon>Balneolales</taxon>
        <taxon>Balneolaceae</taxon>
        <taxon>Rhodohalobacter</taxon>
    </lineage>
</organism>
<evidence type="ECO:0000313" key="2">
    <source>
        <dbReference type="Proteomes" id="UP000245533"/>
    </source>
</evidence>
<dbReference type="RefSeq" id="WP_109646259.1">
    <property type="nucleotide sequence ID" value="NZ_QGGB01000005.1"/>
</dbReference>